<feature type="domain" description="Glycoside hydrolase family 20 catalytic" evidence="6">
    <location>
        <begin position="166"/>
        <end position="303"/>
    </location>
</feature>
<organism evidence="7">
    <name type="scientific">Graphocephala atropunctata</name>
    <dbReference type="NCBI Taxonomy" id="36148"/>
    <lineage>
        <taxon>Eukaryota</taxon>
        <taxon>Metazoa</taxon>
        <taxon>Ecdysozoa</taxon>
        <taxon>Arthropoda</taxon>
        <taxon>Hexapoda</taxon>
        <taxon>Insecta</taxon>
        <taxon>Pterygota</taxon>
        <taxon>Neoptera</taxon>
        <taxon>Paraneoptera</taxon>
        <taxon>Hemiptera</taxon>
        <taxon>Auchenorrhyncha</taxon>
        <taxon>Membracoidea</taxon>
        <taxon>Cicadellidae</taxon>
        <taxon>Cicadellinae</taxon>
        <taxon>Cicadellini</taxon>
        <taxon>Graphocephala</taxon>
    </lineage>
</organism>
<dbReference type="GO" id="GO:0005975">
    <property type="term" value="P:carbohydrate metabolic process"/>
    <property type="evidence" value="ECO:0007669"/>
    <property type="project" value="InterPro"/>
</dbReference>
<evidence type="ECO:0000256" key="3">
    <source>
        <dbReference type="ARBA" id="ARBA00012663"/>
    </source>
</evidence>
<feature type="transmembrane region" description="Helical" evidence="5">
    <location>
        <begin position="21"/>
        <end position="40"/>
    </location>
</feature>
<gene>
    <name evidence="7" type="ORF">g.29848</name>
</gene>
<keyword evidence="5" id="KW-0472">Membrane</keyword>
<evidence type="ECO:0000256" key="1">
    <source>
        <dbReference type="ARBA" id="ARBA00001231"/>
    </source>
</evidence>
<keyword evidence="5" id="KW-0812">Transmembrane</keyword>
<dbReference type="EC" id="3.2.1.52" evidence="3"/>
<dbReference type="InterPro" id="IPR038901">
    <property type="entry name" value="HEXDC-like"/>
</dbReference>
<dbReference type="AlphaFoldDB" id="A0A1B6MBH2"/>
<evidence type="ECO:0000313" key="7">
    <source>
        <dbReference type="EMBL" id="JAT33268.1"/>
    </source>
</evidence>
<dbReference type="CDD" id="cd06565">
    <property type="entry name" value="GH20_GcnA-like"/>
    <property type="match status" value="1"/>
</dbReference>
<keyword evidence="5" id="KW-1133">Transmembrane helix</keyword>
<evidence type="ECO:0000259" key="6">
    <source>
        <dbReference type="Pfam" id="PF00728"/>
    </source>
</evidence>
<evidence type="ECO:0000256" key="5">
    <source>
        <dbReference type="SAM" id="Phobius"/>
    </source>
</evidence>
<dbReference type="InterPro" id="IPR017853">
    <property type="entry name" value="GH"/>
</dbReference>
<dbReference type="PANTHER" id="PTHR21040:SF8">
    <property type="entry name" value="BCDNA.GH04120"/>
    <property type="match status" value="1"/>
</dbReference>
<evidence type="ECO:0000256" key="2">
    <source>
        <dbReference type="ARBA" id="ARBA00006285"/>
    </source>
</evidence>
<dbReference type="GO" id="GO:0004563">
    <property type="term" value="F:beta-N-acetylhexosaminidase activity"/>
    <property type="evidence" value="ECO:0007669"/>
    <property type="project" value="UniProtKB-EC"/>
</dbReference>
<proteinExistence type="inferred from homology"/>
<evidence type="ECO:0000256" key="4">
    <source>
        <dbReference type="ARBA" id="ARBA00022801"/>
    </source>
</evidence>
<name>A0A1B6MBH2_9HEMI</name>
<dbReference type="EMBL" id="GEBQ01006709">
    <property type="protein sequence ID" value="JAT33268.1"/>
    <property type="molecule type" value="Transcribed_RNA"/>
</dbReference>
<dbReference type="Pfam" id="PF00728">
    <property type="entry name" value="Glyco_hydro_20"/>
    <property type="match status" value="1"/>
</dbReference>
<comment type="catalytic activity">
    <reaction evidence="1">
        <text>Hydrolysis of terminal non-reducing N-acetyl-D-hexosamine residues in N-acetyl-beta-D-hexosaminides.</text>
        <dbReference type="EC" id="3.2.1.52"/>
    </reaction>
</comment>
<reference evidence="7" key="1">
    <citation type="submission" date="2015-11" db="EMBL/GenBank/DDBJ databases">
        <title>De novo transcriptome assembly of four potential Pierce s Disease insect vectors from Arizona vineyards.</title>
        <authorList>
            <person name="Tassone E.E."/>
        </authorList>
    </citation>
    <scope>NUCLEOTIDE SEQUENCE</scope>
</reference>
<dbReference type="SUPFAM" id="SSF51445">
    <property type="entry name" value="(Trans)glycosidases"/>
    <property type="match status" value="1"/>
</dbReference>
<keyword evidence="4" id="KW-0378">Hydrolase</keyword>
<sequence>MKLAGTYVGRLRLTVWRRKSTLLGAAMALALVVVCLQYNAAKEVVEVPPPPPGEDSAEARANSVQFVANLPATGASLRSDVGGDPGDTGGDINYVSGNLIYSGIDPKFNYVPPQRLVHLDLKGAPPKVAYLKRLLTLSREMGATGVLLEWEDMFPWSGELSPLAATNAYTRRDVDEILETARSVHLEIIPLVQTFGHVEFALKHKEFSALREVPESPQAICPSLNASVDLVYHMIDQMMAVHNNIRFLHIGCDEVFQMGECARCRTQTRDNLFLAHVTKVAQYVRSKYANVVPLIWDDMLRHLPPISLEQFRIGELVEPMVWVYAEDVYRFVPSSVWEKYAGTFPRIWTASAFKGAFGETLYVPNVKRHLENNLRWLQVMAAEGPKFKGGFQGIAVTGWQRYDHFSVLCELLPSAVPSLAINLLATSHGYFNQSLRTKLNTGLSCGMFGPSADRGMFLNLNNDPFLWDQFSRCAFPGHTFFKLLYRLNGLEREVNELVTTVRQSRGWMTAYNVRTNFSAPIRIDELMQDHPRLTHSLTALIHSAKDALAEVFDAYTVAEWIEQKLYPMVVQLEDMQKDATMLKLFRIWPKRPFAPLRDLERLGVPMPDNVIPPPG</sequence>
<protein>
    <recommendedName>
        <fullName evidence="3">beta-N-acetylhexosaminidase</fullName>
        <ecNumber evidence="3">3.2.1.52</ecNumber>
    </recommendedName>
</protein>
<dbReference type="InterPro" id="IPR015883">
    <property type="entry name" value="Glyco_hydro_20_cat"/>
</dbReference>
<accession>A0A1B6MBH2</accession>
<dbReference type="PANTHER" id="PTHR21040">
    <property type="entry name" value="BCDNA.GH04120"/>
    <property type="match status" value="1"/>
</dbReference>
<comment type="similarity">
    <text evidence="2">Belongs to the glycosyl hydrolase 20 family.</text>
</comment>
<dbReference type="Gene3D" id="3.20.20.80">
    <property type="entry name" value="Glycosidases"/>
    <property type="match status" value="1"/>
</dbReference>